<evidence type="ECO:0000259" key="1">
    <source>
        <dbReference type="Pfam" id="PF21473"/>
    </source>
</evidence>
<sequence>MQLRKPVFTTVDRLQPQTHGYTLTARVRSARIVLDKPASRTRVTECLVSDPTGTILFTARNNQIEGFKFGL</sequence>
<dbReference type="PANTHER" id="PTHR31472:SF30">
    <property type="entry name" value="OS06G0103400 PROTEIN"/>
    <property type="match status" value="1"/>
</dbReference>
<evidence type="ECO:0000313" key="2">
    <source>
        <dbReference type="EnsemblPlants" id="EMT13770"/>
    </source>
</evidence>
<reference evidence="2" key="1">
    <citation type="submission" date="2015-06" db="UniProtKB">
        <authorList>
            <consortium name="EnsemblPlants"/>
        </authorList>
    </citation>
    <scope>IDENTIFICATION</scope>
</reference>
<dbReference type="Gene3D" id="2.40.50.140">
    <property type="entry name" value="Nucleic acid-binding proteins"/>
    <property type="match status" value="1"/>
</dbReference>
<dbReference type="SUPFAM" id="SSF50249">
    <property type="entry name" value="Nucleic acid-binding proteins"/>
    <property type="match status" value="1"/>
</dbReference>
<dbReference type="ExpressionAtlas" id="N1QV02">
    <property type="expression patterns" value="baseline"/>
</dbReference>
<dbReference type="Pfam" id="PF21473">
    <property type="entry name" value="OB_Ssb-like"/>
    <property type="match status" value="1"/>
</dbReference>
<dbReference type="EnsemblPlants" id="EMT13770">
    <property type="protein sequence ID" value="EMT13770"/>
    <property type="gene ID" value="F775_12312"/>
</dbReference>
<name>N1QV02_AEGTA</name>
<dbReference type="PANTHER" id="PTHR31472">
    <property type="entry name" value="OS05G0244600 PROTEIN"/>
    <property type="match status" value="1"/>
</dbReference>
<accession>N1QV02</accession>
<protein>
    <recommendedName>
        <fullName evidence="1">Single-stranded DNA binding protein Ssb-like OB fold domain-containing protein</fullName>
    </recommendedName>
</protein>
<dbReference type="InterPro" id="IPR048970">
    <property type="entry name" value="OB_Ssb-like"/>
</dbReference>
<proteinExistence type="predicted"/>
<dbReference type="AlphaFoldDB" id="N1QV02"/>
<dbReference type="InterPro" id="IPR012340">
    <property type="entry name" value="NA-bd_OB-fold"/>
</dbReference>
<organism evidence="2">
    <name type="scientific">Aegilops tauschii</name>
    <name type="common">Tausch's goatgrass</name>
    <name type="synonym">Aegilops squarrosa</name>
    <dbReference type="NCBI Taxonomy" id="37682"/>
    <lineage>
        <taxon>Eukaryota</taxon>
        <taxon>Viridiplantae</taxon>
        <taxon>Streptophyta</taxon>
        <taxon>Embryophyta</taxon>
        <taxon>Tracheophyta</taxon>
        <taxon>Spermatophyta</taxon>
        <taxon>Magnoliopsida</taxon>
        <taxon>Liliopsida</taxon>
        <taxon>Poales</taxon>
        <taxon>Poaceae</taxon>
        <taxon>BOP clade</taxon>
        <taxon>Pooideae</taxon>
        <taxon>Triticodae</taxon>
        <taxon>Triticeae</taxon>
        <taxon>Triticinae</taxon>
        <taxon>Aegilops</taxon>
    </lineage>
</organism>
<feature type="domain" description="Single-stranded DNA binding protein Ssb-like OB fold" evidence="1">
    <location>
        <begin position="14"/>
        <end position="69"/>
    </location>
</feature>